<keyword evidence="1" id="KW-0175">Coiled coil</keyword>
<organism evidence="3 4">
    <name type="scientific">Kingdonia uniflora</name>
    <dbReference type="NCBI Taxonomy" id="39325"/>
    <lineage>
        <taxon>Eukaryota</taxon>
        <taxon>Viridiplantae</taxon>
        <taxon>Streptophyta</taxon>
        <taxon>Embryophyta</taxon>
        <taxon>Tracheophyta</taxon>
        <taxon>Spermatophyta</taxon>
        <taxon>Magnoliopsida</taxon>
        <taxon>Ranunculales</taxon>
        <taxon>Circaeasteraceae</taxon>
        <taxon>Kingdonia</taxon>
    </lineage>
</organism>
<evidence type="ECO:0000256" key="1">
    <source>
        <dbReference type="SAM" id="Coils"/>
    </source>
</evidence>
<dbReference type="Proteomes" id="UP000541444">
    <property type="component" value="Unassembled WGS sequence"/>
</dbReference>
<feature type="region of interest" description="Disordered" evidence="2">
    <location>
        <begin position="34"/>
        <end position="63"/>
    </location>
</feature>
<gene>
    <name evidence="3" type="ORF">GIB67_014551</name>
</gene>
<reference evidence="3 4" key="1">
    <citation type="journal article" date="2020" name="IScience">
        <title>Genome Sequencing of the Endangered Kingdonia uniflora (Circaeasteraceae, Ranunculales) Reveals Potential Mechanisms of Evolutionary Specialization.</title>
        <authorList>
            <person name="Sun Y."/>
            <person name="Deng T."/>
            <person name="Zhang A."/>
            <person name="Moore M.J."/>
            <person name="Landis J.B."/>
            <person name="Lin N."/>
            <person name="Zhang H."/>
            <person name="Zhang X."/>
            <person name="Huang J."/>
            <person name="Zhang X."/>
            <person name="Sun H."/>
            <person name="Wang H."/>
        </authorList>
    </citation>
    <scope>NUCLEOTIDE SEQUENCE [LARGE SCALE GENOMIC DNA]</scope>
    <source>
        <strain evidence="3">TB1705</strain>
        <tissue evidence="3">Leaf</tissue>
    </source>
</reference>
<sequence length="320" mass="36335">MFTHGYYFPYIPVQLNKTCPNCIHNPIRQIGEDNKFSPLPASGTTGSSEVAKDKRRKVEPLGESGEKVVKGRFAAMDDLKEVEERDRLAVLHGEEDTSKMVARLVKGIWLSIEEEKTKLKKVNIELEKELARSRTDALMEVRQLKASHAVAIGYSEEEVDAIKADIYTEEEEEAVGIVDGLDGVYRQTMLGDQGDDVRLPEDGREKVELDLSCSREDDVLMCNREFTEQFDRMKEASENIEDQHVKAHFRLVELTQAVSDLTLQVEEKDAKINKGLKELAEVAERTKKLQHQVNALAVKGKLADITQYRIQALEQSEERF</sequence>
<feature type="compositionally biased region" description="Basic and acidic residues" evidence="2">
    <location>
        <begin position="50"/>
        <end position="63"/>
    </location>
</feature>
<evidence type="ECO:0000313" key="3">
    <source>
        <dbReference type="EMBL" id="KAF6140308.1"/>
    </source>
</evidence>
<proteinExistence type="predicted"/>
<dbReference type="AlphaFoldDB" id="A0A7J7LCJ6"/>
<name>A0A7J7LCJ6_9MAGN</name>
<feature type="coiled-coil region" evidence="1">
    <location>
        <begin position="223"/>
        <end position="271"/>
    </location>
</feature>
<dbReference type="EMBL" id="JACGCM010002393">
    <property type="protein sequence ID" value="KAF6140308.1"/>
    <property type="molecule type" value="Genomic_DNA"/>
</dbReference>
<evidence type="ECO:0000313" key="4">
    <source>
        <dbReference type="Proteomes" id="UP000541444"/>
    </source>
</evidence>
<comment type="caution">
    <text evidence="3">The sequence shown here is derived from an EMBL/GenBank/DDBJ whole genome shotgun (WGS) entry which is preliminary data.</text>
</comment>
<evidence type="ECO:0000256" key="2">
    <source>
        <dbReference type="SAM" id="MobiDB-lite"/>
    </source>
</evidence>
<accession>A0A7J7LCJ6</accession>
<keyword evidence="4" id="KW-1185">Reference proteome</keyword>
<protein>
    <submittedName>
        <fullName evidence="3">Uncharacterized protein</fullName>
    </submittedName>
</protein>